<name>A0A8C8VML2_9SAUR</name>
<dbReference type="Pfam" id="PF00975">
    <property type="entry name" value="Thioesterase"/>
    <property type="match status" value="1"/>
</dbReference>
<accession>A0A8C8VML2</accession>
<proteinExistence type="inferred from homology"/>
<dbReference type="Proteomes" id="UP000694393">
    <property type="component" value="Unplaced"/>
</dbReference>
<dbReference type="PANTHER" id="PTHR11487">
    <property type="entry name" value="THIOESTERASE"/>
    <property type="match status" value="1"/>
</dbReference>
<dbReference type="InterPro" id="IPR001031">
    <property type="entry name" value="Thioesterase"/>
</dbReference>
<reference evidence="4" key="2">
    <citation type="submission" date="2025-09" db="UniProtKB">
        <authorList>
            <consortium name="Ensembl"/>
        </authorList>
    </citation>
    <scope>IDENTIFICATION</scope>
</reference>
<dbReference type="AlphaFoldDB" id="A0A8C8VML2"/>
<evidence type="ECO:0000256" key="1">
    <source>
        <dbReference type="ARBA" id="ARBA00007169"/>
    </source>
</evidence>
<evidence type="ECO:0000313" key="5">
    <source>
        <dbReference type="Proteomes" id="UP000694393"/>
    </source>
</evidence>
<comment type="similarity">
    <text evidence="1">Belongs to the thioesterase family.</text>
</comment>
<protein>
    <recommendedName>
        <fullName evidence="2">oleoyl-[acyl-carrier-protein] hydrolase</fullName>
        <ecNumber evidence="2">3.1.2.14</ecNumber>
    </recommendedName>
</protein>
<dbReference type="GO" id="GO:0032787">
    <property type="term" value="P:monocarboxylic acid metabolic process"/>
    <property type="evidence" value="ECO:0007669"/>
    <property type="project" value="UniProtKB-ARBA"/>
</dbReference>
<organism evidence="4 5">
    <name type="scientific">Pelusios castaneus</name>
    <name type="common">West African mud turtle</name>
    <dbReference type="NCBI Taxonomy" id="367368"/>
    <lineage>
        <taxon>Eukaryota</taxon>
        <taxon>Metazoa</taxon>
        <taxon>Chordata</taxon>
        <taxon>Craniata</taxon>
        <taxon>Vertebrata</taxon>
        <taxon>Euteleostomi</taxon>
        <taxon>Archelosauria</taxon>
        <taxon>Testudinata</taxon>
        <taxon>Testudines</taxon>
        <taxon>Pleurodira</taxon>
        <taxon>Pelomedusidae</taxon>
        <taxon>Pelusios</taxon>
    </lineage>
</organism>
<dbReference type="GO" id="GO:0016297">
    <property type="term" value="F:fatty acyl-[ACP] hydrolase activity"/>
    <property type="evidence" value="ECO:0007669"/>
    <property type="project" value="UniProtKB-EC"/>
</dbReference>
<evidence type="ECO:0000313" key="4">
    <source>
        <dbReference type="Ensembl" id="ENSPCEP00000018728.1"/>
    </source>
</evidence>
<dbReference type="SUPFAM" id="SSF53474">
    <property type="entry name" value="alpha/beta-Hydrolases"/>
    <property type="match status" value="1"/>
</dbReference>
<dbReference type="EC" id="3.1.2.14" evidence="2"/>
<dbReference type="InterPro" id="IPR012223">
    <property type="entry name" value="TEII"/>
</dbReference>
<dbReference type="PANTHER" id="PTHR11487:SF0">
    <property type="entry name" value="S-ACYL FATTY ACID SYNTHASE THIOESTERASE, MEDIUM CHAIN"/>
    <property type="match status" value="1"/>
</dbReference>
<sequence length="223" mass="24941">SALAGNTRQPVITCLYRRTNALCRLICFPWAGSGAHFFSHWGKLFGSSIEVYAITHPGRQSRVNEPFAKDMETIVNEISGVLLQDFKEKPFAFFGHSFGSYTSFAVAVHLKEKYGLQPMHLFISAADAPYGNSSFTILTLKDKNEEDVLKWIYSIGGTPLELLHNKTITKHFLPALRADIGIDVTSGNCTIHKLPGGHFYLMNPANENFIIDYMTKCIENADF</sequence>
<feature type="domain" description="Thioesterase" evidence="3">
    <location>
        <begin position="24"/>
        <end position="179"/>
    </location>
</feature>
<dbReference type="Ensembl" id="ENSPCET00000019358.1">
    <property type="protein sequence ID" value="ENSPCEP00000018728.1"/>
    <property type="gene ID" value="ENSPCEG00000014583.1"/>
</dbReference>
<reference evidence="4" key="1">
    <citation type="submission" date="2025-08" db="UniProtKB">
        <authorList>
            <consortium name="Ensembl"/>
        </authorList>
    </citation>
    <scope>IDENTIFICATION</scope>
</reference>
<keyword evidence="5" id="KW-1185">Reference proteome</keyword>
<evidence type="ECO:0000259" key="3">
    <source>
        <dbReference type="Pfam" id="PF00975"/>
    </source>
</evidence>
<evidence type="ECO:0000256" key="2">
    <source>
        <dbReference type="ARBA" id="ARBA00012480"/>
    </source>
</evidence>
<dbReference type="GO" id="GO:0008610">
    <property type="term" value="P:lipid biosynthetic process"/>
    <property type="evidence" value="ECO:0007669"/>
    <property type="project" value="TreeGrafter"/>
</dbReference>
<dbReference type="Gene3D" id="3.40.50.1820">
    <property type="entry name" value="alpha/beta hydrolase"/>
    <property type="match status" value="1"/>
</dbReference>
<dbReference type="InterPro" id="IPR029058">
    <property type="entry name" value="AB_hydrolase_fold"/>
</dbReference>